<reference evidence="1" key="1">
    <citation type="submission" date="2014-11" db="EMBL/GenBank/DDBJ databases">
        <authorList>
            <person name="Amaro Gonzalez C."/>
        </authorList>
    </citation>
    <scope>NUCLEOTIDE SEQUENCE</scope>
</reference>
<name>A0A0E9U1B7_ANGAN</name>
<organism evidence="1">
    <name type="scientific">Anguilla anguilla</name>
    <name type="common">European freshwater eel</name>
    <name type="synonym">Muraena anguilla</name>
    <dbReference type="NCBI Taxonomy" id="7936"/>
    <lineage>
        <taxon>Eukaryota</taxon>
        <taxon>Metazoa</taxon>
        <taxon>Chordata</taxon>
        <taxon>Craniata</taxon>
        <taxon>Vertebrata</taxon>
        <taxon>Euteleostomi</taxon>
        <taxon>Actinopterygii</taxon>
        <taxon>Neopterygii</taxon>
        <taxon>Teleostei</taxon>
        <taxon>Anguilliformes</taxon>
        <taxon>Anguillidae</taxon>
        <taxon>Anguilla</taxon>
    </lineage>
</organism>
<evidence type="ECO:0000313" key="1">
    <source>
        <dbReference type="EMBL" id="JAH59601.1"/>
    </source>
</evidence>
<accession>A0A0E9U1B7</accession>
<reference evidence="1" key="2">
    <citation type="journal article" date="2015" name="Fish Shellfish Immunol.">
        <title>Early steps in the European eel (Anguilla anguilla)-Vibrio vulnificus interaction in the gills: Role of the RtxA13 toxin.</title>
        <authorList>
            <person name="Callol A."/>
            <person name="Pajuelo D."/>
            <person name="Ebbesson L."/>
            <person name="Teles M."/>
            <person name="MacKenzie S."/>
            <person name="Amaro C."/>
        </authorList>
    </citation>
    <scope>NUCLEOTIDE SEQUENCE</scope>
</reference>
<sequence>MGECRECRNSSTSNYKTIVCIYAPCPSVFLT</sequence>
<proteinExistence type="predicted"/>
<protein>
    <submittedName>
        <fullName evidence="1">Uncharacterized protein</fullName>
    </submittedName>
</protein>
<dbReference type="AlphaFoldDB" id="A0A0E9U1B7"/>
<dbReference type="EMBL" id="GBXM01048976">
    <property type="protein sequence ID" value="JAH59601.1"/>
    <property type="molecule type" value="Transcribed_RNA"/>
</dbReference>